<dbReference type="GO" id="GO:0005975">
    <property type="term" value="P:carbohydrate metabolic process"/>
    <property type="evidence" value="ECO:0007669"/>
    <property type="project" value="InterPro"/>
</dbReference>
<organism evidence="7">
    <name type="scientific">uncultured Caulobacter sp</name>
    <dbReference type="NCBI Taxonomy" id="158749"/>
    <lineage>
        <taxon>Bacteria</taxon>
        <taxon>Pseudomonadati</taxon>
        <taxon>Pseudomonadota</taxon>
        <taxon>Alphaproteobacteria</taxon>
        <taxon>Caulobacterales</taxon>
        <taxon>Caulobacteraceae</taxon>
        <taxon>Caulobacter</taxon>
        <taxon>environmental samples</taxon>
    </lineage>
</organism>
<keyword evidence="4" id="KW-0732">Signal</keyword>
<protein>
    <recommendedName>
        <fullName evidence="3">Chitooligosaccharide deacetylase</fullName>
    </recommendedName>
    <alternativeName>
        <fullName evidence="5">Nodulation protein B</fullName>
    </alternativeName>
</protein>
<evidence type="ECO:0000256" key="5">
    <source>
        <dbReference type="ARBA" id="ARBA00032976"/>
    </source>
</evidence>
<proteinExistence type="inferred from homology"/>
<comment type="function">
    <text evidence="1">Is involved in generating a small heat-stable compound (Nod), an acylated oligomer of N-acetylglucosamine, that stimulates mitosis in various plant protoplasts.</text>
</comment>
<feature type="non-terminal residue" evidence="7">
    <location>
        <position position="138"/>
    </location>
</feature>
<evidence type="ECO:0000256" key="4">
    <source>
        <dbReference type="ARBA" id="ARBA00022729"/>
    </source>
</evidence>
<evidence type="ECO:0000256" key="1">
    <source>
        <dbReference type="ARBA" id="ARBA00003236"/>
    </source>
</evidence>
<dbReference type="Gene3D" id="3.20.20.370">
    <property type="entry name" value="Glycoside hydrolase/deacetylase"/>
    <property type="match status" value="1"/>
</dbReference>
<name>A0A060BMW2_9CAUL</name>
<evidence type="ECO:0000256" key="3">
    <source>
        <dbReference type="ARBA" id="ARBA00020071"/>
    </source>
</evidence>
<comment type="similarity">
    <text evidence="2">Belongs to the polysaccharide deacetylase family.</text>
</comment>
<dbReference type="EMBL" id="KF118372">
    <property type="protein sequence ID" value="AIA85633.1"/>
    <property type="molecule type" value="Genomic_DNA"/>
</dbReference>
<dbReference type="InterPro" id="IPR011330">
    <property type="entry name" value="Glyco_hydro/deAcase_b/a-brl"/>
</dbReference>
<evidence type="ECO:0000259" key="6">
    <source>
        <dbReference type="PROSITE" id="PS51677"/>
    </source>
</evidence>
<dbReference type="Pfam" id="PF01522">
    <property type="entry name" value="Polysacc_deac_1"/>
    <property type="match status" value="1"/>
</dbReference>
<dbReference type="PANTHER" id="PTHR34216">
    <property type="match status" value="1"/>
</dbReference>
<sequence length="138" mass="15410">NTYLDKLSRGLARHVLQRRLPLRGDRPVVSVTFDDILASAAHTGARVLEAHDGLGTFYIAGSLTSRQEEGRPAHTRQDILNLHARGHEIASHGWGHLDYARTPRADIVADQNENLAFLRTCLGEVQHVNFAYPFGQYD</sequence>
<dbReference type="SUPFAM" id="SSF88713">
    <property type="entry name" value="Glycoside hydrolase/deacetylase"/>
    <property type="match status" value="1"/>
</dbReference>
<evidence type="ECO:0000256" key="2">
    <source>
        <dbReference type="ARBA" id="ARBA00010973"/>
    </source>
</evidence>
<dbReference type="InterPro" id="IPR051398">
    <property type="entry name" value="Polysacch_Deacetylase"/>
</dbReference>
<dbReference type="PROSITE" id="PS51677">
    <property type="entry name" value="NODB"/>
    <property type="match status" value="1"/>
</dbReference>
<dbReference type="GO" id="GO:0016810">
    <property type="term" value="F:hydrolase activity, acting on carbon-nitrogen (but not peptide) bonds"/>
    <property type="evidence" value="ECO:0007669"/>
    <property type="project" value="InterPro"/>
</dbReference>
<evidence type="ECO:0000313" key="7">
    <source>
        <dbReference type="EMBL" id="AIA85633.1"/>
    </source>
</evidence>
<dbReference type="PANTHER" id="PTHR34216:SF11">
    <property type="entry name" value="CHITOOLIGOSACCHARIDE DEACETYLASE"/>
    <property type="match status" value="1"/>
</dbReference>
<feature type="non-terminal residue" evidence="7">
    <location>
        <position position="1"/>
    </location>
</feature>
<reference evidence="7" key="1">
    <citation type="journal article" date="2013" name="Environ. Microbiol.">
        <title>Seasonally variable intestinal metagenomes of the red palm weevil (Rhynchophorus ferrugineus).</title>
        <authorList>
            <person name="Jia S."/>
            <person name="Zhang X."/>
            <person name="Zhang G."/>
            <person name="Yin A."/>
            <person name="Zhang S."/>
            <person name="Li F."/>
            <person name="Wang L."/>
            <person name="Zhao D."/>
            <person name="Yun Q."/>
            <person name="Tala"/>
            <person name="Wang J."/>
            <person name="Sun G."/>
            <person name="Baabdullah M."/>
            <person name="Yu X."/>
            <person name="Hu S."/>
            <person name="Al-Mssallem I.S."/>
            <person name="Yu J."/>
        </authorList>
    </citation>
    <scope>NUCLEOTIDE SEQUENCE</scope>
</reference>
<dbReference type="InterPro" id="IPR002509">
    <property type="entry name" value="NODB_dom"/>
</dbReference>
<dbReference type="AlphaFoldDB" id="A0A060BMW2"/>
<accession>A0A060BMW2</accession>
<feature type="domain" description="NodB homology" evidence="6">
    <location>
        <begin position="27"/>
        <end position="138"/>
    </location>
</feature>